<dbReference type="PANTHER" id="PTHR33627">
    <property type="entry name" value="TRANSPOSASE"/>
    <property type="match status" value="1"/>
</dbReference>
<dbReference type="InterPro" id="IPR012337">
    <property type="entry name" value="RNaseH-like_sf"/>
</dbReference>
<protein>
    <submittedName>
        <fullName evidence="2">IS701 family transposase</fullName>
    </submittedName>
</protein>
<dbReference type="Proteomes" id="UP000707731">
    <property type="component" value="Unassembled WGS sequence"/>
</dbReference>
<dbReference type="NCBIfam" id="NF033540">
    <property type="entry name" value="transpos_IS701"/>
    <property type="match status" value="1"/>
</dbReference>
<reference evidence="2 3" key="1">
    <citation type="submission" date="2020-10" db="EMBL/GenBank/DDBJ databases">
        <title>Identification of Nocardia species via Next-generation sequencing and recognition of intraspecies genetic diversity.</title>
        <authorList>
            <person name="Li P."/>
            <person name="Li P."/>
            <person name="Lu B."/>
        </authorList>
    </citation>
    <scope>NUCLEOTIDE SEQUENCE [LARGE SCALE GENOMIC DNA]</scope>
    <source>
        <strain evidence="2 3">BJ06-0143</strain>
    </source>
</reference>
<dbReference type="PANTHER" id="PTHR33627:SF1">
    <property type="entry name" value="TRANSPOSASE"/>
    <property type="match status" value="1"/>
</dbReference>
<dbReference type="InterPro" id="IPR038721">
    <property type="entry name" value="IS701-like_DDE_dom"/>
</dbReference>
<evidence type="ECO:0000313" key="2">
    <source>
        <dbReference type="EMBL" id="MBF6357692.1"/>
    </source>
</evidence>
<name>A0ABS0DJD6_9NOCA</name>
<organism evidence="2 3">
    <name type="scientific">Nocardia higoensis</name>
    <dbReference type="NCBI Taxonomy" id="228599"/>
    <lineage>
        <taxon>Bacteria</taxon>
        <taxon>Bacillati</taxon>
        <taxon>Actinomycetota</taxon>
        <taxon>Actinomycetes</taxon>
        <taxon>Mycobacteriales</taxon>
        <taxon>Nocardiaceae</taxon>
        <taxon>Nocardia</taxon>
    </lineage>
</organism>
<feature type="domain" description="Transposase IS701-like DDE" evidence="1">
    <location>
        <begin position="4"/>
        <end position="101"/>
    </location>
</feature>
<dbReference type="SUPFAM" id="SSF53098">
    <property type="entry name" value="Ribonuclease H-like"/>
    <property type="match status" value="1"/>
</dbReference>
<evidence type="ECO:0000259" key="1">
    <source>
        <dbReference type="Pfam" id="PF13546"/>
    </source>
</evidence>
<dbReference type="InterPro" id="IPR039365">
    <property type="entry name" value="IS701-like"/>
</dbReference>
<dbReference type="EMBL" id="JADLQN010000006">
    <property type="protein sequence ID" value="MBF6357692.1"/>
    <property type="molecule type" value="Genomic_DNA"/>
</dbReference>
<gene>
    <name evidence="2" type="ORF">IU449_24615</name>
</gene>
<proteinExistence type="predicted"/>
<accession>A0ABS0DJD6</accession>
<sequence length="303" mass="33923">MQSGYVTEAGHAFLGAELYLPKSWTSDRDRCTQAGVSDDVGFATKPALAQAMITRALDAGVRAPWVTGDEVYGADPGLRGGLEAHGVGYVLAIARDRRVNTTTGRCRADELATRVPRRGWQPLSAGDGAKGPRLYDWAWIGIDPDTDAAAAGHRRLLIRRNRTTGELAYYRCYAPEPVPLHRLVTVAGHKWSIEENFQTGKGLCGLDQHQVRRWRSWRRWTILAMLAHAFLTALAATEPATTSPAAKTGLIALTRNEIRHLLAVLVLNPARSTRHRLAWSTWRRRHQYRARHSHYQRRSQLRP</sequence>
<evidence type="ECO:0000313" key="3">
    <source>
        <dbReference type="Proteomes" id="UP000707731"/>
    </source>
</evidence>
<keyword evidence="3" id="KW-1185">Reference proteome</keyword>
<comment type="caution">
    <text evidence="2">The sequence shown here is derived from an EMBL/GenBank/DDBJ whole genome shotgun (WGS) entry which is preliminary data.</text>
</comment>
<dbReference type="Pfam" id="PF13546">
    <property type="entry name" value="DDE_5"/>
    <property type="match status" value="1"/>
</dbReference>